<feature type="domain" description="CN hydrolase" evidence="2">
    <location>
        <begin position="4"/>
        <end position="247"/>
    </location>
</feature>
<protein>
    <submittedName>
        <fullName evidence="3">(R)-stereoselective amidase</fullName>
        <ecNumber evidence="3">3.5.1.100</ecNumber>
    </submittedName>
</protein>
<dbReference type="SUPFAM" id="SSF56317">
    <property type="entry name" value="Carbon-nitrogen hydrolase"/>
    <property type="match status" value="1"/>
</dbReference>
<dbReference type="InterPro" id="IPR050345">
    <property type="entry name" value="Aliph_Amidase/BUP"/>
</dbReference>
<proteinExistence type="predicted"/>
<keyword evidence="1 3" id="KW-0378">Hydrolase</keyword>
<dbReference type="RefSeq" id="WP_145084412.1">
    <property type="nucleotide sequence ID" value="NZ_CP036274.1"/>
</dbReference>
<name>A0A517Y5D5_9BACT</name>
<dbReference type="PANTHER" id="PTHR43674">
    <property type="entry name" value="NITRILASE C965.09-RELATED"/>
    <property type="match status" value="1"/>
</dbReference>
<dbReference type="InterPro" id="IPR003010">
    <property type="entry name" value="C-N_Hydrolase"/>
</dbReference>
<evidence type="ECO:0000256" key="1">
    <source>
        <dbReference type="ARBA" id="ARBA00022801"/>
    </source>
</evidence>
<dbReference type="Proteomes" id="UP000315017">
    <property type="component" value="Chromosome"/>
</dbReference>
<sequence length="280" mass="30914">MTNIRIGLAQVKQSADIDENEAKILQFIQLAADLGVQIVCFPETQTVGYRVDISTPDTPIQPQRLAELHERVAQLCRERSIACILGTETPIPSNPTGGKPYNSALVFSPAGEILGVHHKNKLTPLDAVAYSPGSTFETFDLFGVRVGIVICFEGFRFAETTRECVRQGAQLIFHPQNNTTRPNDWKIPIHHAMIVTRAAENTVWFASCNICHPEHQNCASMIVMPDGRIQAQAELKKEMVLFADIDIDLATRAMFNFDTDGCAKVLFADTVARAEYAAPS</sequence>
<dbReference type="OrthoDB" id="2826359at2"/>
<reference evidence="3 4" key="1">
    <citation type="submission" date="2019-02" db="EMBL/GenBank/DDBJ databases">
        <title>Deep-cultivation of Planctomycetes and their phenomic and genomic characterization uncovers novel biology.</title>
        <authorList>
            <person name="Wiegand S."/>
            <person name="Jogler M."/>
            <person name="Boedeker C."/>
            <person name="Pinto D."/>
            <person name="Vollmers J."/>
            <person name="Rivas-Marin E."/>
            <person name="Kohn T."/>
            <person name="Peeters S.H."/>
            <person name="Heuer A."/>
            <person name="Rast P."/>
            <person name="Oberbeckmann S."/>
            <person name="Bunk B."/>
            <person name="Jeske O."/>
            <person name="Meyerdierks A."/>
            <person name="Storesund J.E."/>
            <person name="Kallscheuer N."/>
            <person name="Luecker S."/>
            <person name="Lage O.M."/>
            <person name="Pohl T."/>
            <person name="Merkel B.J."/>
            <person name="Hornburger P."/>
            <person name="Mueller R.-W."/>
            <person name="Bruemmer F."/>
            <person name="Labrenz M."/>
            <person name="Spormann A.M."/>
            <person name="Op den Camp H."/>
            <person name="Overmann J."/>
            <person name="Amann R."/>
            <person name="Jetten M.S.M."/>
            <person name="Mascher T."/>
            <person name="Medema M.H."/>
            <person name="Devos D.P."/>
            <person name="Kaster A.-K."/>
            <person name="Ovreas L."/>
            <person name="Rohde M."/>
            <person name="Galperin M.Y."/>
            <person name="Jogler C."/>
        </authorList>
    </citation>
    <scope>NUCLEOTIDE SEQUENCE [LARGE SCALE GENOMIC DNA]</scope>
    <source>
        <strain evidence="3 4">ETA_A8</strain>
    </source>
</reference>
<dbReference type="Gene3D" id="3.60.110.10">
    <property type="entry name" value="Carbon-nitrogen hydrolase"/>
    <property type="match status" value="1"/>
</dbReference>
<organism evidence="3 4">
    <name type="scientific">Anatilimnocola aggregata</name>
    <dbReference type="NCBI Taxonomy" id="2528021"/>
    <lineage>
        <taxon>Bacteria</taxon>
        <taxon>Pseudomonadati</taxon>
        <taxon>Planctomycetota</taxon>
        <taxon>Planctomycetia</taxon>
        <taxon>Pirellulales</taxon>
        <taxon>Pirellulaceae</taxon>
        <taxon>Anatilimnocola</taxon>
    </lineage>
</organism>
<dbReference type="AlphaFoldDB" id="A0A517Y5D5"/>
<keyword evidence="4" id="KW-1185">Reference proteome</keyword>
<dbReference type="GO" id="GO:0016811">
    <property type="term" value="F:hydrolase activity, acting on carbon-nitrogen (but not peptide) bonds, in linear amides"/>
    <property type="evidence" value="ECO:0007669"/>
    <property type="project" value="TreeGrafter"/>
</dbReference>
<dbReference type="EMBL" id="CP036274">
    <property type="protein sequence ID" value="QDU25453.1"/>
    <property type="molecule type" value="Genomic_DNA"/>
</dbReference>
<accession>A0A517Y5D5</accession>
<evidence type="ECO:0000313" key="4">
    <source>
        <dbReference type="Proteomes" id="UP000315017"/>
    </source>
</evidence>
<dbReference type="PROSITE" id="PS50263">
    <property type="entry name" value="CN_HYDROLASE"/>
    <property type="match status" value="1"/>
</dbReference>
<evidence type="ECO:0000313" key="3">
    <source>
        <dbReference type="EMBL" id="QDU25453.1"/>
    </source>
</evidence>
<gene>
    <name evidence="3" type="primary">ramA</name>
    <name evidence="3" type="ORF">ETAA8_05210</name>
</gene>
<dbReference type="Pfam" id="PF00795">
    <property type="entry name" value="CN_hydrolase"/>
    <property type="match status" value="1"/>
</dbReference>
<dbReference type="EC" id="3.5.1.100" evidence="3"/>
<dbReference type="PANTHER" id="PTHR43674:SF2">
    <property type="entry name" value="BETA-UREIDOPROPIONASE"/>
    <property type="match status" value="1"/>
</dbReference>
<dbReference type="CDD" id="cd07197">
    <property type="entry name" value="nitrilase"/>
    <property type="match status" value="1"/>
</dbReference>
<evidence type="ECO:0000259" key="2">
    <source>
        <dbReference type="PROSITE" id="PS50263"/>
    </source>
</evidence>
<dbReference type="KEGG" id="aagg:ETAA8_05210"/>
<dbReference type="InterPro" id="IPR036526">
    <property type="entry name" value="C-N_Hydrolase_sf"/>
</dbReference>